<dbReference type="PANTHER" id="PTHR47892">
    <property type="entry name" value="UNIVERSAL STRESS PROTEIN E"/>
    <property type="match status" value="1"/>
</dbReference>
<evidence type="ECO:0000313" key="6">
    <source>
        <dbReference type="EMBL" id="TQV74227.1"/>
    </source>
</evidence>
<name>A0A545TAJ4_9GAMM</name>
<dbReference type="GO" id="GO:0005737">
    <property type="term" value="C:cytoplasm"/>
    <property type="evidence" value="ECO:0007669"/>
    <property type="project" value="UniProtKB-SubCell"/>
</dbReference>
<accession>A0A545TAJ4</accession>
<keyword evidence="3" id="KW-0963">Cytoplasm</keyword>
<dbReference type="CDD" id="cd00293">
    <property type="entry name" value="USP-like"/>
    <property type="match status" value="1"/>
</dbReference>
<dbReference type="Pfam" id="PF00582">
    <property type="entry name" value="Usp"/>
    <property type="match status" value="2"/>
</dbReference>
<sequence length="324" mass="35628">MRRFKNILCALSPDADNGTALQRAAALAASNQAQLRVVMVADEIEPDLELPTGAPTLADLRTHFLAAQQQALDSQVARLGENLDVHTRVLMGPAFLEIIRAVLRDQCDLVIKAPVSGGLLDRVFGSDDMHLLRKCPCPVWLVKPQVGRAYQRIVAPVDVDEFYDEDELNTRHQLNVQILEMASSLALSEFASLHIVAVWRARYESAMQGGFMNMPEEKVGAYVNQVKQQYSDNLDRLLAEVTGSVGQALEYIKPQIHVIKGWPREEIPAFTKSIEADLVVMGTLARSGIPGFLMGNTAETILNRLNCSVLAVKPEGFVSPVTLS</sequence>
<dbReference type="EMBL" id="VHSG01000017">
    <property type="protein sequence ID" value="TQV74227.1"/>
    <property type="molecule type" value="Genomic_DNA"/>
</dbReference>
<comment type="caution">
    <text evidence="6">The sequence shown here is derived from an EMBL/GenBank/DDBJ whole genome shotgun (WGS) entry which is preliminary data.</text>
</comment>
<comment type="subcellular location">
    <subcellularLocation>
        <location evidence="1">Cytoplasm</location>
    </subcellularLocation>
</comment>
<evidence type="ECO:0000313" key="7">
    <source>
        <dbReference type="Proteomes" id="UP000319732"/>
    </source>
</evidence>
<proteinExistence type="inferred from homology"/>
<dbReference type="PRINTS" id="PR01438">
    <property type="entry name" value="UNVRSLSTRESS"/>
</dbReference>
<dbReference type="Proteomes" id="UP000319732">
    <property type="component" value="Unassembled WGS sequence"/>
</dbReference>
<keyword evidence="7" id="KW-1185">Reference proteome</keyword>
<dbReference type="AlphaFoldDB" id="A0A545TAJ4"/>
<protein>
    <submittedName>
        <fullName evidence="6">Universal stress protein, UspA</fullName>
    </submittedName>
</protein>
<dbReference type="InterPro" id="IPR006016">
    <property type="entry name" value="UspA"/>
</dbReference>
<comment type="similarity">
    <text evidence="2">Belongs to the universal stress protein A family.</text>
</comment>
<dbReference type="SUPFAM" id="SSF52402">
    <property type="entry name" value="Adenine nucleotide alpha hydrolases-like"/>
    <property type="match status" value="2"/>
</dbReference>
<dbReference type="PANTHER" id="PTHR47892:SF1">
    <property type="entry name" value="UNIVERSAL STRESS PROTEIN E"/>
    <property type="match status" value="1"/>
</dbReference>
<feature type="domain" description="UspA" evidence="5">
    <location>
        <begin position="177"/>
        <end position="313"/>
    </location>
</feature>
<dbReference type="OrthoDB" id="239260at2"/>
<gene>
    <name evidence="6" type="ORF">FKG94_16610</name>
</gene>
<evidence type="ECO:0000256" key="2">
    <source>
        <dbReference type="ARBA" id="ARBA00008791"/>
    </source>
</evidence>
<feature type="domain" description="UspA" evidence="5">
    <location>
        <begin position="4"/>
        <end position="143"/>
    </location>
</feature>
<organism evidence="6 7">
    <name type="scientific">Exilibacterium tricleocarpae</name>
    <dbReference type="NCBI Taxonomy" id="2591008"/>
    <lineage>
        <taxon>Bacteria</taxon>
        <taxon>Pseudomonadati</taxon>
        <taxon>Pseudomonadota</taxon>
        <taxon>Gammaproteobacteria</taxon>
        <taxon>Cellvibrionales</taxon>
        <taxon>Cellvibrionaceae</taxon>
        <taxon>Exilibacterium</taxon>
    </lineage>
</organism>
<comment type="function">
    <text evidence="4">Required for resistance to DNA-damaging agents.</text>
</comment>
<dbReference type="Gene3D" id="3.40.50.12370">
    <property type="match status" value="1"/>
</dbReference>
<reference evidence="6 7" key="1">
    <citation type="submission" date="2019-06" db="EMBL/GenBank/DDBJ databases">
        <title>Whole genome sequence for Cellvibrionaceae sp. R142.</title>
        <authorList>
            <person name="Wang G."/>
        </authorList>
    </citation>
    <scope>NUCLEOTIDE SEQUENCE [LARGE SCALE GENOMIC DNA]</scope>
    <source>
        <strain evidence="6 7">R142</strain>
    </source>
</reference>
<evidence type="ECO:0000256" key="4">
    <source>
        <dbReference type="ARBA" id="ARBA00037131"/>
    </source>
</evidence>
<dbReference type="RefSeq" id="WP_142905450.1">
    <property type="nucleotide sequence ID" value="NZ_ML660096.1"/>
</dbReference>
<evidence type="ECO:0000259" key="5">
    <source>
        <dbReference type="Pfam" id="PF00582"/>
    </source>
</evidence>
<evidence type="ECO:0000256" key="1">
    <source>
        <dbReference type="ARBA" id="ARBA00004496"/>
    </source>
</evidence>
<dbReference type="InterPro" id="IPR006015">
    <property type="entry name" value="Universal_stress_UspA"/>
</dbReference>
<evidence type="ECO:0000256" key="3">
    <source>
        <dbReference type="ARBA" id="ARBA00022490"/>
    </source>
</evidence>